<proteinExistence type="predicted"/>
<feature type="compositionally biased region" description="Basic and acidic residues" evidence="1">
    <location>
        <begin position="8"/>
        <end position="21"/>
    </location>
</feature>
<gene>
    <name evidence="2" type="ORF">CSSPJE1EN2_LOCUS8070</name>
</gene>
<accession>A0ABP1AR72</accession>
<organism evidence="2 3">
    <name type="scientific">Sphagnum jensenii</name>
    <dbReference type="NCBI Taxonomy" id="128206"/>
    <lineage>
        <taxon>Eukaryota</taxon>
        <taxon>Viridiplantae</taxon>
        <taxon>Streptophyta</taxon>
        <taxon>Embryophyta</taxon>
        <taxon>Bryophyta</taxon>
        <taxon>Sphagnophytina</taxon>
        <taxon>Sphagnopsida</taxon>
        <taxon>Sphagnales</taxon>
        <taxon>Sphagnaceae</taxon>
        <taxon>Sphagnum</taxon>
    </lineage>
</organism>
<sequence length="92" mass="9674">MVNLIQRADSRTDGRNGDGAHEQAPGNLDVMDGSSSLSQHGTREQVVELDSESDSDSNQDSNDGTQTVGPDEEQCKQNLSEAANAGEGSVLL</sequence>
<name>A0ABP1AR72_9BRYO</name>
<feature type="compositionally biased region" description="Acidic residues" evidence="1">
    <location>
        <begin position="47"/>
        <end position="57"/>
    </location>
</feature>
<evidence type="ECO:0000313" key="2">
    <source>
        <dbReference type="EMBL" id="CAK9865075.1"/>
    </source>
</evidence>
<feature type="region of interest" description="Disordered" evidence="1">
    <location>
        <begin position="1"/>
        <end position="92"/>
    </location>
</feature>
<dbReference type="Proteomes" id="UP001497522">
    <property type="component" value="Chromosome 15"/>
</dbReference>
<dbReference type="EMBL" id="OZ023716">
    <property type="protein sequence ID" value="CAK9865075.1"/>
    <property type="molecule type" value="Genomic_DNA"/>
</dbReference>
<keyword evidence="3" id="KW-1185">Reference proteome</keyword>
<evidence type="ECO:0000256" key="1">
    <source>
        <dbReference type="SAM" id="MobiDB-lite"/>
    </source>
</evidence>
<evidence type="ECO:0000313" key="3">
    <source>
        <dbReference type="Proteomes" id="UP001497522"/>
    </source>
</evidence>
<protein>
    <submittedName>
        <fullName evidence="2">Uncharacterized protein</fullName>
    </submittedName>
</protein>
<reference evidence="2" key="1">
    <citation type="submission" date="2024-03" db="EMBL/GenBank/DDBJ databases">
        <authorList>
            <consortium name="ELIXIR-Norway"/>
            <consortium name="Elixir Norway"/>
        </authorList>
    </citation>
    <scope>NUCLEOTIDE SEQUENCE</scope>
</reference>